<dbReference type="CDD" id="cd05387">
    <property type="entry name" value="BY-kinase"/>
    <property type="match status" value="1"/>
</dbReference>
<dbReference type="RefSeq" id="WP_341673916.1">
    <property type="nucleotide sequence ID" value="NZ_JBBYHV010000002.1"/>
</dbReference>
<dbReference type="Pfam" id="PF13807">
    <property type="entry name" value="GNVR"/>
    <property type="match status" value="1"/>
</dbReference>
<keyword evidence="4" id="KW-0812">Transmembrane</keyword>
<keyword evidence="4" id="KW-1133">Transmembrane helix</keyword>
<dbReference type="Gene3D" id="3.40.50.300">
    <property type="entry name" value="P-loop containing nucleotide triphosphate hydrolases"/>
    <property type="match status" value="1"/>
</dbReference>
<keyword evidence="7" id="KW-1185">Reference proteome</keyword>
<dbReference type="InterPro" id="IPR032807">
    <property type="entry name" value="GNVR"/>
</dbReference>
<evidence type="ECO:0000256" key="2">
    <source>
        <dbReference type="ARBA" id="ARBA00022840"/>
    </source>
</evidence>
<keyword evidence="1" id="KW-0547">Nucleotide-binding</keyword>
<evidence type="ECO:0000256" key="4">
    <source>
        <dbReference type="SAM" id="Phobius"/>
    </source>
</evidence>
<dbReference type="Proteomes" id="UP001497045">
    <property type="component" value="Unassembled WGS sequence"/>
</dbReference>
<accession>A0ABU9IG43</accession>
<keyword evidence="2" id="KW-0067">ATP-binding</keyword>
<evidence type="ECO:0000256" key="3">
    <source>
        <dbReference type="SAM" id="Coils"/>
    </source>
</evidence>
<dbReference type="InterPro" id="IPR050445">
    <property type="entry name" value="Bact_polysacc_biosynth/exp"/>
</dbReference>
<protein>
    <submittedName>
        <fullName evidence="6">Polysaccharide biosynthesis tyrosine autokinase</fullName>
    </submittedName>
</protein>
<dbReference type="InterPro" id="IPR027417">
    <property type="entry name" value="P-loop_NTPase"/>
</dbReference>
<evidence type="ECO:0000313" key="7">
    <source>
        <dbReference type="Proteomes" id="UP001497045"/>
    </source>
</evidence>
<keyword evidence="3" id="KW-0175">Coiled coil</keyword>
<feature type="transmembrane region" description="Helical" evidence="4">
    <location>
        <begin position="43"/>
        <end position="62"/>
    </location>
</feature>
<proteinExistence type="predicted"/>
<evidence type="ECO:0000313" key="6">
    <source>
        <dbReference type="EMBL" id="MEL1251361.1"/>
    </source>
</evidence>
<reference evidence="6 7" key="1">
    <citation type="submission" date="2024-04" db="EMBL/GenBank/DDBJ databases">
        <title>Aurantiacibacter sp. DGU6 16S ribosomal RNA gene Genome sequencing and assembly.</title>
        <authorList>
            <person name="Park S."/>
        </authorList>
    </citation>
    <scope>NUCLEOTIDE SEQUENCE [LARGE SCALE GENOMIC DNA]</scope>
    <source>
        <strain evidence="6 7">DGU6</strain>
    </source>
</reference>
<evidence type="ECO:0000256" key="1">
    <source>
        <dbReference type="ARBA" id="ARBA00022741"/>
    </source>
</evidence>
<dbReference type="PANTHER" id="PTHR32309:SF13">
    <property type="entry name" value="FERRIC ENTEROBACTIN TRANSPORT PROTEIN FEPE"/>
    <property type="match status" value="1"/>
</dbReference>
<name>A0ABU9IG43_9SPHN</name>
<feature type="coiled-coil region" evidence="3">
    <location>
        <begin position="342"/>
        <end position="369"/>
    </location>
</feature>
<dbReference type="EMBL" id="JBBYHV010000002">
    <property type="protein sequence ID" value="MEL1251361.1"/>
    <property type="molecule type" value="Genomic_DNA"/>
</dbReference>
<organism evidence="6 7">
    <name type="scientific">Aurantiacibacter gilvus</name>
    <dbReference type="NCBI Taxonomy" id="3139141"/>
    <lineage>
        <taxon>Bacteria</taxon>
        <taxon>Pseudomonadati</taxon>
        <taxon>Pseudomonadota</taxon>
        <taxon>Alphaproteobacteria</taxon>
        <taxon>Sphingomonadales</taxon>
        <taxon>Erythrobacteraceae</taxon>
        <taxon>Aurantiacibacter</taxon>
    </lineage>
</organism>
<dbReference type="PANTHER" id="PTHR32309">
    <property type="entry name" value="TYROSINE-PROTEIN KINASE"/>
    <property type="match status" value="1"/>
</dbReference>
<sequence>MQSGPDLSTVPGDPSHGYGAQQVVGPTRLLLRRLRTRAWRLKYLLFLLTLGCLLGFVAAAHLQGPQYSATARIEIDPLGAGTPDGSPPGEAEQARDRQYFQTQYELLQSGFIAERVAGAENAAADAAFRRALDLRASDPSPRVLAGRIADTIAIEPVPGSTLVDIVATTPVPEVSSRIANAWAAQFLETNLEKRFGNNRDARDRLASQLATQREALEASETRLAEFASENGIVVLEAQSDEAMGQQAGAETLSTTQLATLNEALIAATLRRVRARSALDAKPAGNEIDRLADLRSRRAEAANRLAELRGTLGDANPRVQALEAEIESLDRAIESDNGGENPASDLQAAYEDALRQENQLREQLDALRDGFVDGQGSVTEYGILRREVDSNRELYEALLQRQAEVSASAAGTNNMRMVAPAVPPSAPSGLTMERAVSLALVVAAILSLATVGLAERLDRRLRDARQVQRHLGLSVVGEIPQDESGDLRSALRQPRSYLATAYAAARDGALSALPDHARRVLLLTSAAAGEGKSASALGLALAHCEAGGKAILLDLDIGNRGASQLLGIPARTGGMGDFLAGRTAEPPIMHLADHGIDFIPAGSVPAESAGLTTRGGLARLIADLDRRYDLVVIDSPPVLDQPEVEEIAYLSGGVLFVVRADATSAYAAREALALLGQPGVNLLGALVAMTKD</sequence>
<evidence type="ECO:0000259" key="5">
    <source>
        <dbReference type="Pfam" id="PF13807"/>
    </source>
</evidence>
<feature type="domain" description="Tyrosine-protein kinase G-rich" evidence="5">
    <location>
        <begin position="383"/>
        <end position="450"/>
    </location>
</feature>
<comment type="caution">
    <text evidence="6">The sequence shown here is derived from an EMBL/GenBank/DDBJ whole genome shotgun (WGS) entry which is preliminary data.</text>
</comment>
<dbReference type="InterPro" id="IPR005702">
    <property type="entry name" value="Wzc-like_C"/>
</dbReference>
<keyword evidence="4" id="KW-0472">Membrane</keyword>
<dbReference type="SUPFAM" id="SSF52540">
    <property type="entry name" value="P-loop containing nucleoside triphosphate hydrolases"/>
    <property type="match status" value="1"/>
</dbReference>
<gene>
    <name evidence="6" type="ORF">AAEO60_11855</name>
</gene>